<dbReference type="GO" id="GO:0003978">
    <property type="term" value="F:UDP-glucose 4-epimerase activity"/>
    <property type="evidence" value="ECO:0007669"/>
    <property type="project" value="UniProtKB-EC"/>
</dbReference>
<reference evidence="3 4" key="1">
    <citation type="submission" date="2021-03" db="EMBL/GenBank/DDBJ databases">
        <title>Genomic Encyclopedia of Type Strains, Phase IV (KMG-IV): sequencing the most valuable type-strain genomes for metagenomic binning, comparative biology and taxonomic classification.</title>
        <authorList>
            <person name="Goeker M."/>
        </authorList>
    </citation>
    <scope>NUCLEOTIDE SEQUENCE [LARGE SCALE GENOMIC DNA]</scope>
    <source>
        <strain evidence="3 4">DSM 14349</strain>
    </source>
</reference>
<evidence type="ECO:0000259" key="2">
    <source>
        <dbReference type="Pfam" id="PF01370"/>
    </source>
</evidence>
<comment type="caution">
    <text evidence="3">The sequence shown here is derived from an EMBL/GenBank/DDBJ whole genome shotgun (WGS) entry which is preliminary data.</text>
</comment>
<dbReference type="SUPFAM" id="SSF51735">
    <property type="entry name" value="NAD(P)-binding Rossmann-fold domains"/>
    <property type="match status" value="1"/>
</dbReference>
<organism evidence="3 4">
    <name type="scientific">Paenibacillus turicensis</name>
    <dbReference type="NCBI Taxonomy" id="160487"/>
    <lineage>
        <taxon>Bacteria</taxon>
        <taxon>Bacillati</taxon>
        <taxon>Bacillota</taxon>
        <taxon>Bacilli</taxon>
        <taxon>Bacillales</taxon>
        <taxon>Paenibacillaceae</taxon>
        <taxon>Paenibacillus</taxon>
    </lineage>
</organism>
<dbReference type="Gene3D" id="3.40.50.720">
    <property type="entry name" value="NAD(P)-binding Rossmann-like Domain"/>
    <property type="match status" value="1"/>
</dbReference>
<dbReference type="EMBL" id="JAGGKG010000006">
    <property type="protein sequence ID" value="MBP1905093.1"/>
    <property type="molecule type" value="Genomic_DNA"/>
</dbReference>
<dbReference type="Gene3D" id="3.90.25.10">
    <property type="entry name" value="UDP-galactose 4-epimerase, domain 1"/>
    <property type="match status" value="1"/>
</dbReference>
<dbReference type="Pfam" id="PF01370">
    <property type="entry name" value="Epimerase"/>
    <property type="match status" value="1"/>
</dbReference>
<dbReference type="RefSeq" id="WP_210088726.1">
    <property type="nucleotide sequence ID" value="NZ_JAGGKG010000006.1"/>
</dbReference>
<evidence type="ECO:0000313" key="3">
    <source>
        <dbReference type="EMBL" id="MBP1905093.1"/>
    </source>
</evidence>
<proteinExistence type="inferred from homology"/>
<accession>A0ABS4FR82</accession>
<evidence type="ECO:0000313" key="4">
    <source>
        <dbReference type="Proteomes" id="UP001519272"/>
    </source>
</evidence>
<protein>
    <submittedName>
        <fullName evidence="3">UDP-glucose 4-epimerase</fullName>
        <ecNumber evidence="3">5.1.3.2</ecNumber>
    </submittedName>
</protein>
<sequence length="310" mass="34523">MKRILVTGGAGFIGSHLVSSLVQLGYEVHVMDNLSTGAARMVHPKAILHVHNIAQFDTIELIKTIQPEIIYHLAAQADVQSSILFPTHDADTNIRGTLHILEYCREHCNTTKVIFASTSAVYGQLQKEYITEHDPTHPISFYGLSKLTAEGYIKMYHDFYNISYTILRFANVYGPGQTAKGEGGVIAIFMERLSKSLPLLIHGDGEQTRDFIYVDDVVQALIAAHERGASQTLHVSTAKKTSINKLATLANNIHQRYGDIVPILHSSTREGDIKHSCLCNTSICKHLNWQVQYPIEKGLELTYATKLNPQ</sequence>
<dbReference type="InterPro" id="IPR001509">
    <property type="entry name" value="Epimerase_deHydtase"/>
</dbReference>
<feature type="domain" description="NAD-dependent epimerase/dehydratase" evidence="2">
    <location>
        <begin position="4"/>
        <end position="229"/>
    </location>
</feature>
<gene>
    <name evidence="3" type="ORF">J2Z32_001718</name>
</gene>
<dbReference type="EC" id="5.1.3.2" evidence="3"/>
<name>A0ABS4FR82_9BACL</name>
<keyword evidence="3" id="KW-0413">Isomerase</keyword>
<evidence type="ECO:0000256" key="1">
    <source>
        <dbReference type="ARBA" id="ARBA00007637"/>
    </source>
</evidence>
<dbReference type="InterPro" id="IPR036291">
    <property type="entry name" value="NAD(P)-bd_dom_sf"/>
</dbReference>
<dbReference type="PANTHER" id="PTHR43000">
    <property type="entry name" value="DTDP-D-GLUCOSE 4,6-DEHYDRATASE-RELATED"/>
    <property type="match status" value="1"/>
</dbReference>
<comment type="similarity">
    <text evidence="1">Belongs to the NAD(P)-dependent epimerase/dehydratase family.</text>
</comment>
<keyword evidence="4" id="KW-1185">Reference proteome</keyword>
<dbReference type="Proteomes" id="UP001519272">
    <property type="component" value="Unassembled WGS sequence"/>
</dbReference>